<sequence>MKSWVIGFALGWILVADSLFTGFPLSLLNGAVGVFLWVVVCVNYYGKR</sequence>
<reference evidence="2" key="1">
    <citation type="submission" date="2020-05" db="EMBL/GenBank/DDBJ databases">
        <authorList>
            <person name="Chiriac C."/>
            <person name="Salcher M."/>
            <person name="Ghai R."/>
            <person name="Kavagutti S V."/>
        </authorList>
    </citation>
    <scope>NUCLEOTIDE SEQUENCE</scope>
</reference>
<proteinExistence type="predicted"/>
<keyword evidence="1" id="KW-0472">Membrane</keyword>
<name>A0A6J7WT13_9CAUD</name>
<gene>
    <name evidence="2" type="ORF">UFOVP219_18</name>
</gene>
<accession>A0A6J7WT13</accession>
<keyword evidence="1" id="KW-1133">Transmembrane helix</keyword>
<evidence type="ECO:0000313" key="2">
    <source>
        <dbReference type="EMBL" id="CAB5218443.1"/>
    </source>
</evidence>
<feature type="transmembrane region" description="Helical" evidence="1">
    <location>
        <begin position="28"/>
        <end position="46"/>
    </location>
</feature>
<protein>
    <submittedName>
        <fullName evidence="2">Uncharacterized protein</fullName>
    </submittedName>
</protein>
<keyword evidence="1" id="KW-0812">Transmembrane</keyword>
<evidence type="ECO:0000256" key="1">
    <source>
        <dbReference type="SAM" id="Phobius"/>
    </source>
</evidence>
<organism evidence="2">
    <name type="scientific">uncultured Caudovirales phage</name>
    <dbReference type="NCBI Taxonomy" id="2100421"/>
    <lineage>
        <taxon>Viruses</taxon>
        <taxon>Duplodnaviria</taxon>
        <taxon>Heunggongvirae</taxon>
        <taxon>Uroviricota</taxon>
        <taxon>Caudoviricetes</taxon>
        <taxon>Peduoviridae</taxon>
        <taxon>Maltschvirus</taxon>
        <taxon>Maltschvirus maltsch</taxon>
    </lineage>
</organism>
<dbReference type="EMBL" id="LR798260">
    <property type="protein sequence ID" value="CAB5218443.1"/>
    <property type="molecule type" value="Genomic_DNA"/>
</dbReference>